<evidence type="ECO:0000313" key="2">
    <source>
        <dbReference type="Proteomes" id="UP000324091"/>
    </source>
</evidence>
<gene>
    <name evidence="1" type="ORF">D4764_06G0003370</name>
</gene>
<organism evidence="1 2">
    <name type="scientific">Takifugu flavidus</name>
    <name type="common">sansaifugu</name>
    <dbReference type="NCBI Taxonomy" id="433684"/>
    <lineage>
        <taxon>Eukaryota</taxon>
        <taxon>Metazoa</taxon>
        <taxon>Chordata</taxon>
        <taxon>Craniata</taxon>
        <taxon>Vertebrata</taxon>
        <taxon>Euteleostomi</taxon>
        <taxon>Actinopterygii</taxon>
        <taxon>Neopterygii</taxon>
        <taxon>Teleostei</taxon>
        <taxon>Neoteleostei</taxon>
        <taxon>Acanthomorphata</taxon>
        <taxon>Eupercaria</taxon>
        <taxon>Tetraodontiformes</taxon>
        <taxon>Tetradontoidea</taxon>
        <taxon>Tetraodontidae</taxon>
        <taxon>Takifugu</taxon>
    </lineage>
</organism>
<evidence type="ECO:0000313" key="1">
    <source>
        <dbReference type="EMBL" id="TWW58807.1"/>
    </source>
</evidence>
<reference evidence="1 2" key="1">
    <citation type="submission" date="2019-04" db="EMBL/GenBank/DDBJ databases">
        <title>Chromosome genome assembly for Takifugu flavidus.</title>
        <authorList>
            <person name="Xiao S."/>
        </authorList>
    </citation>
    <scope>NUCLEOTIDE SEQUENCE [LARGE SCALE GENOMIC DNA]</scope>
    <source>
        <strain evidence="1">HTHZ2018</strain>
        <tissue evidence="1">Muscle</tissue>
    </source>
</reference>
<comment type="caution">
    <text evidence="1">The sequence shown here is derived from an EMBL/GenBank/DDBJ whole genome shotgun (WGS) entry which is preliminary data.</text>
</comment>
<sequence>YFRVVLHRPTFFTSLSACRLSLSADRAPADRFNFTDFVLSEKSFSKSFKMFPW</sequence>
<proteinExistence type="predicted"/>
<keyword evidence="2" id="KW-1185">Reference proteome</keyword>
<protein>
    <submittedName>
        <fullName evidence="1">Uncharacterized protein</fullName>
    </submittedName>
</protein>
<dbReference type="Proteomes" id="UP000324091">
    <property type="component" value="Chromosome 6"/>
</dbReference>
<name>A0A5C6MZC9_9TELE</name>
<accession>A0A5C6MZC9</accession>
<feature type="non-terminal residue" evidence="1">
    <location>
        <position position="1"/>
    </location>
</feature>
<dbReference type="AlphaFoldDB" id="A0A5C6MZC9"/>
<dbReference type="EMBL" id="RHFK02000019">
    <property type="protein sequence ID" value="TWW58807.1"/>
    <property type="molecule type" value="Genomic_DNA"/>
</dbReference>